<feature type="region of interest" description="Disordered" evidence="3">
    <location>
        <begin position="1001"/>
        <end position="1112"/>
    </location>
</feature>
<feature type="compositionally biased region" description="Polar residues" evidence="3">
    <location>
        <begin position="1049"/>
        <end position="1058"/>
    </location>
</feature>
<organism evidence="5 6">
    <name type="scientific">Botryotinia calthae</name>
    <dbReference type="NCBI Taxonomy" id="38488"/>
    <lineage>
        <taxon>Eukaryota</taxon>
        <taxon>Fungi</taxon>
        <taxon>Dikarya</taxon>
        <taxon>Ascomycota</taxon>
        <taxon>Pezizomycotina</taxon>
        <taxon>Leotiomycetes</taxon>
        <taxon>Helotiales</taxon>
        <taxon>Sclerotiniaceae</taxon>
        <taxon>Botryotinia</taxon>
    </lineage>
</organism>
<evidence type="ECO:0000256" key="1">
    <source>
        <dbReference type="ARBA" id="ARBA00023117"/>
    </source>
</evidence>
<feature type="domain" description="Bromo" evidence="4">
    <location>
        <begin position="346"/>
        <end position="416"/>
    </location>
</feature>
<feature type="region of interest" description="Disordered" evidence="3">
    <location>
        <begin position="445"/>
        <end position="547"/>
    </location>
</feature>
<feature type="compositionally biased region" description="Basic and acidic residues" evidence="3">
    <location>
        <begin position="445"/>
        <end position="455"/>
    </location>
</feature>
<accession>A0A4Y8DHN2</accession>
<feature type="compositionally biased region" description="Low complexity" evidence="3">
    <location>
        <begin position="7"/>
        <end position="16"/>
    </location>
</feature>
<dbReference type="EMBL" id="PHWZ01000019">
    <property type="protein sequence ID" value="TEY84216.1"/>
    <property type="molecule type" value="Genomic_DNA"/>
</dbReference>
<feature type="region of interest" description="Disordered" evidence="3">
    <location>
        <begin position="243"/>
        <end position="278"/>
    </location>
</feature>
<protein>
    <recommendedName>
        <fullName evidence="4">Bromo domain-containing protein</fullName>
    </recommendedName>
</protein>
<gene>
    <name evidence="5" type="ORF">BOTCAL_0019g00410</name>
</gene>
<feature type="compositionally biased region" description="Polar residues" evidence="3">
    <location>
        <begin position="257"/>
        <end position="276"/>
    </location>
</feature>
<name>A0A4Y8DHN2_9HELO</name>
<feature type="compositionally biased region" description="Polar residues" evidence="3">
    <location>
        <begin position="17"/>
        <end position="54"/>
    </location>
</feature>
<keyword evidence="6" id="KW-1185">Reference proteome</keyword>
<sequence>MGGGERGLLSRSGVSGHNSSITNGTSWSPSSSNIMLSQKTYQNKNNTPPRSHTPSIFDATMADSANVQEEESQRTIFKELYRRSEAKLAGLFGGGDAPADANEDHDVSAQNTQLVEDATAIEPAKQAQPPKKPARAIDEDNYDDDDEDDEDEPQDSPSKARSANALLSPSKSGSSPIQSDLSPSKNAEQNKDDAASDQPKTSEDARKKLEEEKKAIEDAAKRSFNTIFYTLENDRIAMLEQQRLEESERQTDAEMDNNGTAGPANNRQAEQHSSLASAEMGASSLTLKNLFARIDAKRDRVQATDLELRALINEVRKNRSKWASEDNVNQEELYEAADKVLSELKAMTEYSAPFLVRVNKREAPDYYNVIKHPMDLGTMTKKLKQHLYRSKSEFVADLDLIWENCLNYNGADKHPLRRNAENMRKEAAKLIPLIPDLVIRPRAEVEAEERRKQNGGDDADESDDEPIMSSRGRGEGGRGVKGHGKARKNTSRREESTPGIDQKPAIQLNGVLGNLNQDGSEVDGSQNGFSTPIPGGSVTPGGMNGVASQVDGMDIDAPSIDGMGMQGFAAENVHEDEEYKIWKQVTKKNRAMVAKDRNRLFKGDKLNPDEPALLRSKAGMRRWLRQRKLDDPNSSNVEGAIEDKKAKQGAETLAEGMEGEEEQFLPDYYDPLSAIPDINPRLQWVEDADGNLAEQSEEFLRMVPAGHFTAPKSFLTGKVEANMKQMQETRKLCSKIGVIKQMQLQAQMYNNQFPKYEPEPFIETDIEPHVTSDDGPIMSSWLQCNELQPSALDVITDIAGDFFGKIVKTFGVYREAHKVPAAPGTGSKWQERYSNEEVVLHSLGENGMDIEALESYVRDDVERLGTKLSVMHERMKAHLTDLLRPALQDNSQDGSGAFNEGSEQFVGGDFAAELGEDYFGFKALGLDSEFSMTSLGVPLHLLHTRVRSAYQGPTAAAPQAEIFSQLEPLPPITKESITSQIGLVKNFFLAKLHANDDEPLLEDEELTGKQKPTRPRLGSTGKITSPRKRPLKEQSGNAKKKKKLDNGSAVDSQLSIKTGGSGSPPKGKGEKCKLELPNVNAGSVEESMDGNSPVEKDDGAMIPMSPESIAER</sequence>
<feature type="region of interest" description="Disordered" evidence="3">
    <location>
        <begin position="630"/>
        <end position="650"/>
    </location>
</feature>
<dbReference type="GO" id="GO:0000124">
    <property type="term" value="C:SAGA complex"/>
    <property type="evidence" value="ECO:0007669"/>
    <property type="project" value="InterPro"/>
</dbReference>
<feature type="compositionally biased region" description="Acidic residues" evidence="3">
    <location>
        <begin position="139"/>
        <end position="154"/>
    </location>
</feature>
<dbReference type="InterPro" id="IPR037782">
    <property type="entry name" value="Spt7"/>
</dbReference>
<comment type="caution">
    <text evidence="5">The sequence shown here is derived from an EMBL/GenBank/DDBJ whole genome shotgun (WGS) entry which is preliminary data.</text>
</comment>
<evidence type="ECO:0000256" key="3">
    <source>
        <dbReference type="SAM" id="MobiDB-lite"/>
    </source>
</evidence>
<dbReference type="PROSITE" id="PS50014">
    <property type="entry name" value="BROMODOMAIN_2"/>
    <property type="match status" value="1"/>
</dbReference>
<dbReference type="InterPro" id="IPR001487">
    <property type="entry name" value="Bromodomain"/>
</dbReference>
<feature type="compositionally biased region" description="Basic and acidic residues" evidence="3">
    <location>
        <begin position="188"/>
        <end position="206"/>
    </location>
</feature>
<feature type="region of interest" description="Disordered" evidence="3">
    <location>
        <begin position="90"/>
        <end position="206"/>
    </location>
</feature>
<dbReference type="PRINTS" id="PR00503">
    <property type="entry name" value="BROMODOMAIN"/>
</dbReference>
<feature type="region of interest" description="Disordered" evidence="3">
    <location>
        <begin position="1"/>
        <end position="71"/>
    </location>
</feature>
<evidence type="ECO:0000313" key="6">
    <source>
        <dbReference type="Proteomes" id="UP000297299"/>
    </source>
</evidence>
<dbReference type="OrthoDB" id="21449at2759"/>
<dbReference type="PANTHER" id="PTHR47343">
    <property type="entry name" value="TRANSCRIPTIONAL ACTIVATOR SPT7"/>
    <property type="match status" value="1"/>
</dbReference>
<dbReference type="PROSITE" id="PS00633">
    <property type="entry name" value="BROMODOMAIN_1"/>
    <property type="match status" value="1"/>
</dbReference>
<evidence type="ECO:0000313" key="5">
    <source>
        <dbReference type="EMBL" id="TEY84216.1"/>
    </source>
</evidence>
<evidence type="ECO:0000256" key="2">
    <source>
        <dbReference type="PROSITE-ProRule" id="PRU00035"/>
    </source>
</evidence>
<dbReference type="Pfam" id="PF00439">
    <property type="entry name" value="Bromodomain"/>
    <property type="match status" value="1"/>
</dbReference>
<evidence type="ECO:0000259" key="4">
    <source>
        <dbReference type="PROSITE" id="PS50014"/>
    </source>
</evidence>
<dbReference type="STRING" id="38488.A0A4Y8DHN2"/>
<dbReference type="Proteomes" id="UP000297299">
    <property type="component" value="Unassembled WGS sequence"/>
</dbReference>
<dbReference type="Gene3D" id="1.20.920.10">
    <property type="entry name" value="Bromodomain-like"/>
    <property type="match status" value="1"/>
</dbReference>
<dbReference type="GO" id="GO:0046695">
    <property type="term" value="C:SLIK (SAGA-like) complex"/>
    <property type="evidence" value="ECO:0007669"/>
    <property type="project" value="InterPro"/>
</dbReference>
<dbReference type="SUPFAM" id="SSF47370">
    <property type="entry name" value="Bromodomain"/>
    <property type="match status" value="1"/>
</dbReference>
<dbReference type="AlphaFoldDB" id="A0A4Y8DHN2"/>
<dbReference type="GO" id="GO:0006357">
    <property type="term" value="P:regulation of transcription by RNA polymerase II"/>
    <property type="evidence" value="ECO:0007669"/>
    <property type="project" value="TreeGrafter"/>
</dbReference>
<dbReference type="FunFam" id="1.10.20.10:FF:000072">
    <property type="entry name" value="Transcriptional activator spt7"/>
    <property type="match status" value="1"/>
</dbReference>
<feature type="compositionally biased region" description="Polar residues" evidence="3">
    <location>
        <begin position="514"/>
        <end position="530"/>
    </location>
</feature>
<dbReference type="GO" id="GO:0005198">
    <property type="term" value="F:structural molecule activity"/>
    <property type="evidence" value="ECO:0007669"/>
    <property type="project" value="TreeGrafter"/>
</dbReference>
<dbReference type="SMART" id="SM00297">
    <property type="entry name" value="BROMO"/>
    <property type="match status" value="1"/>
</dbReference>
<feature type="compositionally biased region" description="Basic and acidic residues" evidence="3">
    <location>
        <begin position="243"/>
        <end position="252"/>
    </location>
</feature>
<reference evidence="5 6" key="1">
    <citation type="submission" date="2017-11" db="EMBL/GenBank/DDBJ databases">
        <title>Comparative genomics of Botrytis spp.</title>
        <authorList>
            <person name="Valero-Jimenez C.A."/>
            <person name="Tapia P."/>
            <person name="Veloso J."/>
            <person name="Silva-Moreno E."/>
            <person name="Staats M."/>
            <person name="Valdes J.H."/>
            <person name="Van Kan J.A.L."/>
        </authorList>
    </citation>
    <scope>NUCLEOTIDE SEQUENCE [LARGE SCALE GENOMIC DNA]</scope>
    <source>
        <strain evidence="5 6">MUCL2830</strain>
    </source>
</reference>
<dbReference type="PANTHER" id="PTHR47343:SF1">
    <property type="entry name" value="TRANSCRIPTIONAL ACTIVATOR SPT7"/>
    <property type="match status" value="1"/>
</dbReference>
<proteinExistence type="predicted"/>
<feature type="compositionally biased region" description="Polar residues" evidence="3">
    <location>
        <begin position="155"/>
        <end position="167"/>
    </location>
</feature>
<feature type="compositionally biased region" description="Acidic residues" evidence="3">
    <location>
        <begin position="457"/>
        <end position="466"/>
    </location>
</feature>
<feature type="compositionally biased region" description="Basic residues" evidence="3">
    <location>
        <begin position="480"/>
        <end position="490"/>
    </location>
</feature>
<dbReference type="InterPro" id="IPR036427">
    <property type="entry name" value="Bromodomain-like_sf"/>
</dbReference>
<dbReference type="InterPro" id="IPR018359">
    <property type="entry name" value="Bromodomain_CS"/>
</dbReference>
<feature type="compositionally biased region" description="Low complexity" evidence="3">
    <location>
        <begin position="168"/>
        <end position="179"/>
    </location>
</feature>
<keyword evidence="1 2" id="KW-0103">Bromodomain</keyword>
<dbReference type="GO" id="GO:0006325">
    <property type="term" value="P:chromatin organization"/>
    <property type="evidence" value="ECO:0007669"/>
    <property type="project" value="UniProtKB-ARBA"/>
</dbReference>